<feature type="compositionally biased region" description="Basic and acidic residues" evidence="1">
    <location>
        <begin position="110"/>
        <end position="122"/>
    </location>
</feature>
<dbReference type="OrthoDB" id="10639361at2759"/>
<dbReference type="AlphaFoldDB" id="A0A8B7NRA1"/>
<feature type="compositionally biased region" description="Polar residues" evidence="1">
    <location>
        <begin position="150"/>
        <end position="165"/>
    </location>
</feature>
<name>A0A8B7NRA1_HYAAZ</name>
<accession>A0A8B7NRA1</accession>
<dbReference type="RefSeq" id="XP_018016215.1">
    <property type="nucleotide sequence ID" value="XM_018160726.2"/>
</dbReference>
<sequence length="240" mass="25541">MGAGGSSERRASVGAVGAANTAGAPVFQQRHVKGVRGCGVDDSNEQDFLDISYSEGGGIISPQFITSYSNQRNGNSFTRHNMKAPPSSHCSSPALDSRSNNTATKVTHGRCTEKDFNKENTKPLKLNQPLSAVSSNPRNSHGISKVQPAKATSQVNGTSITQTGATEEAEISPSQDGRPVIKSATSSFESRTVSESVRSVRRQISEVPLPADDNKDPRPYRSRSPTRSPNSGDLQIEEVA</sequence>
<dbReference type="KEGG" id="hazt:108672955"/>
<feature type="compositionally biased region" description="Low complexity" evidence="1">
    <location>
        <begin position="222"/>
        <end position="231"/>
    </location>
</feature>
<protein>
    <submittedName>
        <fullName evidence="3">Uncharacterized protein LOC108672955</fullName>
    </submittedName>
</protein>
<keyword evidence="2" id="KW-1185">Reference proteome</keyword>
<organism evidence="2 3">
    <name type="scientific">Hyalella azteca</name>
    <name type="common">Amphipod</name>
    <dbReference type="NCBI Taxonomy" id="294128"/>
    <lineage>
        <taxon>Eukaryota</taxon>
        <taxon>Metazoa</taxon>
        <taxon>Ecdysozoa</taxon>
        <taxon>Arthropoda</taxon>
        <taxon>Crustacea</taxon>
        <taxon>Multicrustacea</taxon>
        <taxon>Malacostraca</taxon>
        <taxon>Eumalacostraca</taxon>
        <taxon>Peracarida</taxon>
        <taxon>Amphipoda</taxon>
        <taxon>Senticaudata</taxon>
        <taxon>Talitrida</taxon>
        <taxon>Talitroidea</taxon>
        <taxon>Hyalellidae</taxon>
        <taxon>Hyalella</taxon>
    </lineage>
</organism>
<feature type="compositionally biased region" description="Polar residues" evidence="1">
    <location>
        <begin position="128"/>
        <end position="142"/>
    </location>
</feature>
<evidence type="ECO:0000313" key="2">
    <source>
        <dbReference type="Proteomes" id="UP000694843"/>
    </source>
</evidence>
<feature type="region of interest" description="Disordered" evidence="1">
    <location>
        <begin position="81"/>
        <end position="240"/>
    </location>
</feature>
<dbReference type="GeneID" id="108672955"/>
<dbReference type="Proteomes" id="UP000694843">
    <property type="component" value="Unplaced"/>
</dbReference>
<reference evidence="3" key="1">
    <citation type="submission" date="2025-08" db="UniProtKB">
        <authorList>
            <consortium name="RefSeq"/>
        </authorList>
    </citation>
    <scope>IDENTIFICATION</scope>
    <source>
        <tissue evidence="3">Whole organism</tissue>
    </source>
</reference>
<evidence type="ECO:0000313" key="3">
    <source>
        <dbReference type="RefSeq" id="XP_018016215.1"/>
    </source>
</evidence>
<gene>
    <name evidence="3" type="primary">LOC108672955</name>
</gene>
<proteinExistence type="predicted"/>
<feature type="compositionally biased region" description="Low complexity" evidence="1">
    <location>
        <begin position="186"/>
        <end position="197"/>
    </location>
</feature>
<evidence type="ECO:0000256" key="1">
    <source>
        <dbReference type="SAM" id="MobiDB-lite"/>
    </source>
</evidence>